<proteinExistence type="predicted"/>
<reference evidence="2" key="1">
    <citation type="submission" date="2016-10" db="EMBL/GenBank/DDBJ databases">
        <authorList>
            <person name="Varghese N."/>
            <person name="Submissions S."/>
        </authorList>
    </citation>
    <scope>NUCLEOTIDE SEQUENCE [LARGE SCALE GENOMIC DNA]</scope>
    <source>
        <strain evidence="2">DSM 45004</strain>
    </source>
</reference>
<evidence type="ECO:0000313" key="2">
    <source>
        <dbReference type="Proteomes" id="UP000198716"/>
    </source>
</evidence>
<keyword evidence="2" id="KW-1185">Reference proteome</keyword>
<sequence>MRPGVRNRRGPWPRFADLVRATGSLRPARDAVRDTVAAEREALIWSERLSATTQLIASLEYLHNARHRAWGGLNNWSVLRERDPRDHDALRRLYDAVGSERGTRALHTARILASGVLLSPTTRRWPRLLAGGVAAGASRLLHPRHQYGSDGSDQLAFLVQFGCTLARVRQSDPHAVRTCLRWLAGQALLAYSTSGLAKLGGRPWRAGGALAGVLRTRTYGNAAVHTWCDRFPHLVRAAEICVITLECGFGSAFPYRGRHAPVVLSAMATFHLVTAGVMGLGRFLWAFLATYPAVWSVARNAPRVPGERSFPRHVRDRLRRPSPLETGLAVWFLLILLCQLPYRALDRLRALDRAGVWLPDWRFFAPEPAGHDFRVAYRVVHPDDDTSSWWSEAGAGRRVPAHILWFPERREDKALFDVCSELLEQHDRGPERLTELPTFRLLADRVCRSLLLEGRFTGNTVSFQFRVDQCPGYGAGGRRPRYISPVVERRKSEVRQRIPETE</sequence>
<gene>
    <name evidence="1" type="ORF">SAMN04487819_12043</name>
</gene>
<dbReference type="EMBL" id="FOMZ01000020">
    <property type="protein sequence ID" value="SFE65249.1"/>
    <property type="molecule type" value="Genomic_DNA"/>
</dbReference>
<evidence type="ECO:0000313" key="1">
    <source>
        <dbReference type="EMBL" id="SFE65249.1"/>
    </source>
</evidence>
<accession>A0A1I2CA72</accession>
<protein>
    <recommendedName>
        <fullName evidence="3">HTTM domain-containing protein</fullName>
    </recommendedName>
</protein>
<dbReference type="AlphaFoldDB" id="A0A1I2CA72"/>
<name>A0A1I2CA72_9ACTN</name>
<dbReference type="Proteomes" id="UP000198716">
    <property type="component" value="Unassembled WGS sequence"/>
</dbReference>
<evidence type="ECO:0008006" key="3">
    <source>
        <dbReference type="Google" id="ProtNLM"/>
    </source>
</evidence>
<organism evidence="1 2">
    <name type="scientific">Actinopolyspora alba</name>
    <dbReference type="NCBI Taxonomy" id="673379"/>
    <lineage>
        <taxon>Bacteria</taxon>
        <taxon>Bacillati</taxon>
        <taxon>Actinomycetota</taxon>
        <taxon>Actinomycetes</taxon>
        <taxon>Actinopolysporales</taxon>
        <taxon>Actinopolysporaceae</taxon>
        <taxon>Actinopolyspora</taxon>
        <taxon>Actinopolyspora alba group</taxon>
    </lineage>
</organism>